<reference evidence="2" key="1">
    <citation type="submission" date="2019-09" db="EMBL/GenBank/DDBJ databases">
        <authorList>
            <person name="Needham M D."/>
        </authorList>
    </citation>
    <scope>NUCLEOTIDE SEQUENCE</scope>
</reference>
<keyword evidence="1" id="KW-0472">Membrane</keyword>
<proteinExistence type="predicted"/>
<evidence type="ECO:0000313" key="2">
    <source>
        <dbReference type="EMBL" id="VVU94701.1"/>
    </source>
</evidence>
<organism evidence="2">
    <name type="scientific">seawater metagenome</name>
    <dbReference type="NCBI Taxonomy" id="1561972"/>
    <lineage>
        <taxon>unclassified sequences</taxon>
        <taxon>metagenomes</taxon>
        <taxon>ecological metagenomes</taxon>
    </lineage>
</organism>
<protein>
    <submittedName>
        <fullName evidence="2">Uncharacterized protein</fullName>
    </submittedName>
</protein>
<keyword evidence="1" id="KW-0812">Transmembrane</keyword>
<feature type="transmembrane region" description="Helical" evidence="1">
    <location>
        <begin position="70"/>
        <end position="88"/>
    </location>
</feature>
<name>A0A5E8CHJ5_9ZZZZ</name>
<sequence length="95" mass="11074">MNQNIVKTLAYVPVLYVLVSFFYKLIIWVADVGSPFATEYKKIIEKCVSEDDKKKLEAIKKKSKKTRSKIFGMSIIVAFLILYLFNPFNLKPIFF</sequence>
<dbReference type="EMBL" id="CABVLZ010000002">
    <property type="protein sequence ID" value="VVU94701.1"/>
    <property type="molecule type" value="Genomic_DNA"/>
</dbReference>
<keyword evidence="1" id="KW-1133">Transmembrane helix</keyword>
<evidence type="ECO:0000256" key="1">
    <source>
        <dbReference type="SAM" id="Phobius"/>
    </source>
</evidence>
<gene>
    <name evidence="2" type="ORF">CPAV1605_426</name>
</gene>
<accession>A0A5E8CHJ5</accession>
<dbReference type="AlphaFoldDB" id="A0A5E8CHJ5"/>
<feature type="transmembrane region" description="Helical" evidence="1">
    <location>
        <begin position="12"/>
        <end position="32"/>
    </location>
</feature>